<keyword evidence="3" id="KW-1185">Reference proteome</keyword>
<dbReference type="EMBL" id="AUSU01005512">
    <property type="protein sequence ID" value="EPS63402.1"/>
    <property type="molecule type" value="Genomic_DNA"/>
</dbReference>
<dbReference type="Proteomes" id="UP000015453">
    <property type="component" value="Unassembled WGS sequence"/>
</dbReference>
<proteinExistence type="predicted"/>
<evidence type="ECO:0000256" key="1">
    <source>
        <dbReference type="SAM" id="MobiDB-lite"/>
    </source>
</evidence>
<reference evidence="2 3" key="1">
    <citation type="journal article" date="2013" name="BMC Genomics">
        <title>The miniature genome of a carnivorous plant Genlisea aurea contains a low number of genes and short non-coding sequences.</title>
        <authorList>
            <person name="Leushkin E.V."/>
            <person name="Sutormin R.A."/>
            <person name="Nabieva E.R."/>
            <person name="Penin A.A."/>
            <person name="Kondrashov A.S."/>
            <person name="Logacheva M.D."/>
        </authorList>
    </citation>
    <scope>NUCLEOTIDE SEQUENCE [LARGE SCALE GENOMIC DNA]</scope>
</reference>
<name>S8DU69_9LAMI</name>
<protein>
    <submittedName>
        <fullName evidence="2">Uncharacterized protein</fullName>
    </submittedName>
</protein>
<gene>
    <name evidence="2" type="ORF">M569_11383</name>
</gene>
<sequence length="54" mass="5894">MDTWRENRERPPPQDHLSHVATATTSGGGPPRRSPSPPTLSVTELVDQNLFSAV</sequence>
<feature type="compositionally biased region" description="Basic and acidic residues" evidence="1">
    <location>
        <begin position="1"/>
        <end position="18"/>
    </location>
</feature>
<feature type="region of interest" description="Disordered" evidence="1">
    <location>
        <begin position="1"/>
        <end position="54"/>
    </location>
</feature>
<organism evidence="2 3">
    <name type="scientific">Genlisea aurea</name>
    <dbReference type="NCBI Taxonomy" id="192259"/>
    <lineage>
        <taxon>Eukaryota</taxon>
        <taxon>Viridiplantae</taxon>
        <taxon>Streptophyta</taxon>
        <taxon>Embryophyta</taxon>
        <taxon>Tracheophyta</taxon>
        <taxon>Spermatophyta</taxon>
        <taxon>Magnoliopsida</taxon>
        <taxon>eudicotyledons</taxon>
        <taxon>Gunneridae</taxon>
        <taxon>Pentapetalae</taxon>
        <taxon>asterids</taxon>
        <taxon>lamiids</taxon>
        <taxon>Lamiales</taxon>
        <taxon>Lentibulariaceae</taxon>
        <taxon>Genlisea</taxon>
    </lineage>
</organism>
<evidence type="ECO:0000313" key="2">
    <source>
        <dbReference type="EMBL" id="EPS63402.1"/>
    </source>
</evidence>
<dbReference type="AlphaFoldDB" id="S8DU69"/>
<comment type="caution">
    <text evidence="2">The sequence shown here is derived from an EMBL/GenBank/DDBJ whole genome shotgun (WGS) entry which is preliminary data.</text>
</comment>
<evidence type="ECO:0000313" key="3">
    <source>
        <dbReference type="Proteomes" id="UP000015453"/>
    </source>
</evidence>
<accession>S8DU69</accession>